<evidence type="ECO:0000313" key="3">
    <source>
        <dbReference type="EMBL" id="MFD2932938.1"/>
    </source>
</evidence>
<name>A0ABW6AE29_9BACT</name>
<keyword evidence="4" id="KW-1185">Reference proteome</keyword>
<evidence type="ECO:0000313" key="4">
    <source>
        <dbReference type="Proteomes" id="UP001597512"/>
    </source>
</evidence>
<dbReference type="RefSeq" id="WP_381497122.1">
    <property type="nucleotide sequence ID" value="NZ_JBHUOM010000001.1"/>
</dbReference>
<dbReference type="Proteomes" id="UP001597512">
    <property type="component" value="Unassembled WGS sequence"/>
</dbReference>
<sequence>MKKLLIVLGLLASTGLYTNSQAQVNVNINIGNQPIWGPTGYDYVNYYYLPDLDIYYYVPLQQWIYNSGGRWITATALPPQYGNYDLYRMHKVVINDQQPYLRNATYRKQYASFKGRYDQQPIRDSRDSKYFVINNHPQHNQAVNKGGNNRPGGNSGPQMGQSHGQQPGRNNGQQQQPNRNGDQQQGQKGGRQDRNGKPQGQGQQRGPR</sequence>
<organism evidence="3 4">
    <name type="scientific">Spirosoma flavum</name>
    <dbReference type="NCBI Taxonomy" id="2048557"/>
    <lineage>
        <taxon>Bacteria</taxon>
        <taxon>Pseudomonadati</taxon>
        <taxon>Bacteroidota</taxon>
        <taxon>Cytophagia</taxon>
        <taxon>Cytophagales</taxon>
        <taxon>Cytophagaceae</taxon>
        <taxon>Spirosoma</taxon>
    </lineage>
</organism>
<proteinExistence type="predicted"/>
<evidence type="ECO:0008006" key="5">
    <source>
        <dbReference type="Google" id="ProtNLM"/>
    </source>
</evidence>
<gene>
    <name evidence="3" type="ORF">ACFS25_04050</name>
</gene>
<evidence type="ECO:0000256" key="1">
    <source>
        <dbReference type="SAM" id="MobiDB-lite"/>
    </source>
</evidence>
<dbReference type="EMBL" id="JBHUOM010000001">
    <property type="protein sequence ID" value="MFD2932938.1"/>
    <property type="molecule type" value="Genomic_DNA"/>
</dbReference>
<feature type="region of interest" description="Disordered" evidence="1">
    <location>
        <begin position="138"/>
        <end position="208"/>
    </location>
</feature>
<feature type="chain" id="PRO_5047266850" description="DUF3300 domain-containing protein" evidence="2">
    <location>
        <begin position="23"/>
        <end position="208"/>
    </location>
</feature>
<evidence type="ECO:0000256" key="2">
    <source>
        <dbReference type="SAM" id="SignalP"/>
    </source>
</evidence>
<protein>
    <recommendedName>
        <fullName evidence="5">DUF3300 domain-containing protein</fullName>
    </recommendedName>
</protein>
<reference evidence="4" key="1">
    <citation type="journal article" date="2019" name="Int. J. Syst. Evol. Microbiol.">
        <title>The Global Catalogue of Microorganisms (GCM) 10K type strain sequencing project: providing services to taxonomists for standard genome sequencing and annotation.</title>
        <authorList>
            <consortium name="The Broad Institute Genomics Platform"/>
            <consortium name="The Broad Institute Genome Sequencing Center for Infectious Disease"/>
            <person name="Wu L."/>
            <person name="Ma J."/>
        </authorList>
    </citation>
    <scope>NUCLEOTIDE SEQUENCE [LARGE SCALE GENOMIC DNA]</scope>
    <source>
        <strain evidence="4">KCTC 52490</strain>
    </source>
</reference>
<accession>A0ABW6AE29</accession>
<feature type="compositionally biased region" description="Low complexity" evidence="1">
    <location>
        <begin position="164"/>
        <end position="186"/>
    </location>
</feature>
<feature type="compositionally biased region" description="Low complexity" evidence="1">
    <location>
        <begin position="197"/>
        <end position="208"/>
    </location>
</feature>
<keyword evidence="2" id="KW-0732">Signal</keyword>
<feature type="signal peptide" evidence="2">
    <location>
        <begin position="1"/>
        <end position="22"/>
    </location>
</feature>
<comment type="caution">
    <text evidence="3">The sequence shown here is derived from an EMBL/GenBank/DDBJ whole genome shotgun (WGS) entry which is preliminary data.</text>
</comment>